<keyword evidence="2" id="KW-1185">Reference proteome</keyword>
<dbReference type="PANTHER" id="PTHR23208:SF14">
    <property type="entry name" value="GLYCOSIDE HYDROLASE FAMILY 25 PROTEIN-RELATED"/>
    <property type="match status" value="1"/>
</dbReference>
<reference evidence="1 2" key="1">
    <citation type="journal article" date="2017" name="Curr. Biol.">
        <title>Genome architecture and evolution of a unichromosomal asexual nematode.</title>
        <authorList>
            <person name="Fradin H."/>
            <person name="Zegar C."/>
            <person name="Gutwein M."/>
            <person name="Lucas J."/>
            <person name="Kovtun M."/>
            <person name="Corcoran D."/>
            <person name="Baugh L.R."/>
            <person name="Kiontke K."/>
            <person name="Gunsalus K."/>
            <person name="Fitch D.H."/>
            <person name="Piano F."/>
        </authorList>
    </citation>
    <scope>NUCLEOTIDE SEQUENCE [LARGE SCALE GENOMIC DNA]</scope>
    <source>
        <strain evidence="1">PF1309</strain>
    </source>
</reference>
<evidence type="ECO:0000313" key="1">
    <source>
        <dbReference type="EMBL" id="PAV77599.1"/>
    </source>
</evidence>
<dbReference type="GO" id="GO:0007165">
    <property type="term" value="P:signal transduction"/>
    <property type="evidence" value="ECO:0007669"/>
    <property type="project" value="TreeGrafter"/>
</dbReference>
<comment type="caution">
    <text evidence="1">The sequence shown here is derived from an EMBL/GenBank/DDBJ whole genome shotgun (WGS) entry which is preliminary data.</text>
</comment>
<accession>A0A2A2KUQ7</accession>
<dbReference type="GO" id="GO:0003676">
    <property type="term" value="F:nucleic acid binding"/>
    <property type="evidence" value="ECO:0007669"/>
    <property type="project" value="InterPro"/>
</dbReference>
<dbReference type="OrthoDB" id="25039at2759"/>
<dbReference type="InterPro" id="IPR051595">
    <property type="entry name" value="GH25_Enzymes"/>
</dbReference>
<dbReference type="InterPro" id="IPR036397">
    <property type="entry name" value="RNaseH_sf"/>
</dbReference>
<dbReference type="Gene3D" id="3.30.420.10">
    <property type="entry name" value="Ribonuclease H-like superfamily/Ribonuclease H"/>
    <property type="match status" value="1"/>
</dbReference>
<dbReference type="PANTHER" id="PTHR23208">
    <property type="entry name" value="LYSOZYME PROTEIN"/>
    <property type="match status" value="1"/>
</dbReference>
<protein>
    <submittedName>
        <fullName evidence="1">Uncharacterized protein</fullName>
    </submittedName>
</protein>
<dbReference type="EMBL" id="LIAE01007682">
    <property type="protein sequence ID" value="PAV77599.1"/>
    <property type="molecule type" value="Genomic_DNA"/>
</dbReference>
<evidence type="ECO:0000313" key="2">
    <source>
        <dbReference type="Proteomes" id="UP000218231"/>
    </source>
</evidence>
<name>A0A2A2KUQ7_9BILA</name>
<dbReference type="Proteomes" id="UP000218231">
    <property type="component" value="Unassembled WGS sequence"/>
</dbReference>
<gene>
    <name evidence="1" type="ORF">WR25_27131</name>
</gene>
<proteinExistence type="predicted"/>
<dbReference type="InterPro" id="IPR017853">
    <property type="entry name" value="GH"/>
</dbReference>
<dbReference type="AlphaFoldDB" id="A0A2A2KUQ7"/>
<dbReference type="GO" id="GO:0045087">
    <property type="term" value="P:innate immune response"/>
    <property type="evidence" value="ECO:0007669"/>
    <property type="project" value="TreeGrafter"/>
</dbReference>
<dbReference type="SUPFAM" id="SSF51445">
    <property type="entry name" value="(Trans)glycosidases"/>
    <property type="match status" value="1"/>
</dbReference>
<organism evidence="1 2">
    <name type="scientific">Diploscapter pachys</name>
    <dbReference type="NCBI Taxonomy" id="2018661"/>
    <lineage>
        <taxon>Eukaryota</taxon>
        <taxon>Metazoa</taxon>
        <taxon>Ecdysozoa</taxon>
        <taxon>Nematoda</taxon>
        <taxon>Chromadorea</taxon>
        <taxon>Rhabditida</taxon>
        <taxon>Rhabditina</taxon>
        <taxon>Rhabditomorpha</taxon>
        <taxon>Rhabditoidea</taxon>
        <taxon>Rhabditidae</taxon>
        <taxon>Diploscapter</taxon>
    </lineage>
</organism>
<sequence length="211" mass="24136">MAPSDYWLFSDMQRVLGEPHFKNRAEVDAWLKTYFASKQHAWYGEGIRKLPIRWQKTLDEYYTGLNSRGIPLSYMYLVIAWPEMWSTDTTSNINFLNSLLTRAKQYLSNVMIITNEQNWNTITGGWKPSLSYIGLWWMNVTGDGPNGESLPNFDGFKPFGSFNDTIQKQFARNETLCGVTVNKYLILCSGLDGVQNLEFRVSVPSSADSAI</sequence>